<dbReference type="CDD" id="cd02952">
    <property type="entry name" value="TRP14_like"/>
    <property type="match status" value="1"/>
</dbReference>
<organism evidence="8 9">
    <name type="scientific">Cotesia typhae</name>
    <dbReference type="NCBI Taxonomy" id="2053667"/>
    <lineage>
        <taxon>Eukaryota</taxon>
        <taxon>Metazoa</taxon>
        <taxon>Ecdysozoa</taxon>
        <taxon>Arthropoda</taxon>
        <taxon>Hexapoda</taxon>
        <taxon>Insecta</taxon>
        <taxon>Pterygota</taxon>
        <taxon>Neoptera</taxon>
        <taxon>Endopterygota</taxon>
        <taxon>Hymenoptera</taxon>
        <taxon>Apocrita</taxon>
        <taxon>Ichneumonoidea</taxon>
        <taxon>Braconidae</taxon>
        <taxon>Microgastrinae</taxon>
        <taxon>Cotesia</taxon>
    </lineage>
</organism>
<dbReference type="FunFam" id="3.40.30.10:FF:000124">
    <property type="entry name" value="Thioredoxin domain-containing 17"/>
    <property type="match status" value="1"/>
</dbReference>
<dbReference type="PANTHER" id="PTHR12452">
    <property type="entry name" value="42-9-9 PROTEIN-RELATED"/>
    <property type="match status" value="1"/>
</dbReference>
<comment type="similarity">
    <text evidence="2">Belongs to the thioredoxin family.</text>
</comment>
<evidence type="ECO:0000256" key="2">
    <source>
        <dbReference type="ARBA" id="ARBA00008987"/>
    </source>
</evidence>
<dbReference type="PANTHER" id="PTHR12452:SF0">
    <property type="entry name" value="THIOREDOXIN DOMAIN-CONTAINING PROTEIN 17"/>
    <property type="match status" value="1"/>
</dbReference>
<reference evidence="8" key="2">
    <citation type="submission" date="2021-04" db="EMBL/GenBank/DDBJ databases">
        <title>Genome-wide patterns of bracovirus chromosomal integration into multiple host tissues during parasitism.</title>
        <authorList>
            <person name="Chebbi M.A.C."/>
        </authorList>
    </citation>
    <scope>NUCLEOTIDE SEQUENCE</scope>
    <source>
        <tissue evidence="8">Whole body</tissue>
    </source>
</reference>
<evidence type="ECO:0000256" key="3">
    <source>
        <dbReference type="ARBA" id="ARBA00016949"/>
    </source>
</evidence>
<keyword evidence="9" id="KW-1185">Reference proteome</keyword>
<proteinExistence type="inferred from homology"/>
<keyword evidence="6" id="KW-0676">Redox-active center</keyword>
<keyword evidence="5" id="KW-1015">Disulfide bond</keyword>
<reference evidence="8" key="1">
    <citation type="submission" date="2020-03" db="EMBL/GenBank/DDBJ databases">
        <authorList>
            <person name="Chebbi M.A."/>
            <person name="Drezen J.M."/>
        </authorList>
    </citation>
    <scope>NUCLEOTIDE SEQUENCE</scope>
    <source>
        <tissue evidence="8">Whole body</tissue>
    </source>
</reference>
<gene>
    <name evidence="8" type="ORF">G9C98_004712</name>
</gene>
<dbReference type="OrthoDB" id="78947at2759"/>
<evidence type="ECO:0000256" key="1">
    <source>
        <dbReference type="ARBA" id="ARBA00004496"/>
    </source>
</evidence>
<evidence type="ECO:0000256" key="5">
    <source>
        <dbReference type="ARBA" id="ARBA00023157"/>
    </source>
</evidence>
<comment type="caution">
    <text evidence="8">The sequence shown here is derived from an EMBL/GenBank/DDBJ whole genome shotgun (WGS) entry which is preliminary data.</text>
</comment>
<dbReference type="GO" id="GO:0047134">
    <property type="term" value="F:protein-disulfide reductase [NAD(P)H] activity"/>
    <property type="evidence" value="ECO:0007669"/>
    <property type="project" value="InterPro"/>
</dbReference>
<dbReference type="AlphaFoldDB" id="A0A8J5QUJ6"/>
<sequence>MVMKHNVEGYENFLSLMENLKADGPIIVLYSGSKLENGLSWCSDCVEAAPAIEEGLTAAPESVHIVHVEVGDRAYWKDFKCPFRTNPKTKLNVLPTMALWGTPKRLEGDHLLKPELVKMLVTNEDD</sequence>
<evidence type="ECO:0000313" key="8">
    <source>
        <dbReference type="EMBL" id="KAG8036132.1"/>
    </source>
</evidence>
<evidence type="ECO:0000313" key="9">
    <source>
        <dbReference type="Proteomes" id="UP000729913"/>
    </source>
</evidence>
<protein>
    <recommendedName>
        <fullName evidence="3">Thioredoxin domain-containing protein 17</fullName>
    </recommendedName>
</protein>
<dbReference type="InterPro" id="IPR045108">
    <property type="entry name" value="TXNDC17-like"/>
</dbReference>
<evidence type="ECO:0000256" key="6">
    <source>
        <dbReference type="ARBA" id="ARBA00023284"/>
    </source>
</evidence>
<dbReference type="Proteomes" id="UP000729913">
    <property type="component" value="Unassembled WGS sequence"/>
</dbReference>
<dbReference type="EMBL" id="JAAOIC020000049">
    <property type="protein sequence ID" value="KAG8036132.1"/>
    <property type="molecule type" value="Genomic_DNA"/>
</dbReference>
<evidence type="ECO:0000259" key="7">
    <source>
        <dbReference type="Pfam" id="PF06110"/>
    </source>
</evidence>
<keyword evidence="4" id="KW-0963">Cytoplasm</keyword>
<dbReference type="Pfam" id="PF06110">
    <property type="entry name" value="TXD17-like_Trx"/>
    <property type="match status" value="1"/>
</dbReference>
<evidence type="ECO:0000256" key="4">
    <source>
        <dbReference type="ARBA" id="ARBA00022490"/>
    </source>
</evidence>
<name>A0A8J5QUJ6_9HYME</name>
<accession>A0A8J5QUJ6</accession>
<comment type="subcellular location">
    <subcellularLocation>
        <location evidence="1">Cytoplasm</location>
    </subcellularLocation>
</comment>
<feature type="domain" description="Thioredoxin" evidence="7">
    <location>
        <begin position="7"/>
        <end position="122"/>
    </location>
</feature>
<dbReference type="GO" id="GO:0005829">
    <property type="term" value="C:cytosol"/>
    <property type="evidence" value="ECO:0007669"/>
    <property type="project" value="TreeGrafter"/>
</dbReference>
<dbReference type="InterPro" id="IPR010357">
    <property type="entry name" value="TXNDC17_dom"/>
</dbReference>